<accession>A0A0A8XWG1</accession>
<name>A0A0A8XWG1_ARUDO</name>
<reference evidence="1" key="1">
    <citation type="submission" date="2014-09" db="EMBL/GenBank/DDBJ databases">
        <authorList>
            <person name="Magalhaes I.L.F."/>
            <person name="Oliveira U."/>
            <person name="Santos F.R."/>
            <person name="Vidigal T.H.D.A."/>
            <person name="Brescovit A.D."/>
            <person name="Santos A.J."/>
        </authorList>
    </citation>
    <scope>NUCLEOTIDE SEQUENCE</scope>
    <source>
        <tissue evidence="1">Shoot tissue taken approximately 20 cm above the soil surface</tissue>
    </source>
</reference>
<reference evidence="1" key="2">
    <citation type="journal article" date="2015" name="Data Brief">
        <title>Shoot transcriptome of the giant reed, Arundo donax.</title>
        <authorList>
            <person name="Barrero R.A."/>
            <person name="Guerrero F.D."/>
            <person name="Moolhuijzen P."/>
            <person name="Goolsby J.A."/>
            <person name="Tidwell J."/>
            <person name="Bellgard S.E."/>
            <person name="Bellgard M.I."/>
        </authorList>
    </citation>
    <scope>NUCLEOTIDE SEQUENCE</scope>
    <source>
        <tissue evidence="1">Shoot tissue taken approximately 20 cm above the soil surface</tissue>
    </source>
</reference>
<protein>
    <submittedName>
        <fullName evidence="1">Uncharacterized protein</fullName>
    </submittedName>
</protein>
<evidence type="ECO:0000313" key="1">
    <source>
        <dbReference type="EMBL" id="JAD18344.1"/>
    </source>
</evidence>
<organism evidence="1">
    <name type="scientific">Arundo donax</name>
    <name type="common">Giant reed</name>
    <name type="synonym">Donax arundinaceus</name>
    <dbReference type="NCBI Taxonomy" id="35708"/>
    <lineage>
        <taxon>Eukaryota</taxon>
        <taxon>Viridiplantae</taxon>
        <taxon>Streptophyta</taxon>
        <taxon>Embryophyta</taxon>
        <taxon>Tracheophyta</taxon>
        <taxon>Spermatophyta</taxon>
        <taxon>Magnoliopsida</taxon>
        <taxon>Liliopsida</taxon>
        <taxon>Poales</taxon>
        <taxon>Poaceae</taxon>
        <taxon>PACMAD clade</taxon>
        <taxon>Arundinoideae</taxon>
        <taxon>Arundineae</taxon>
        <taxon>Arundo</taxon>
    </lineage>
</organism>
<sequence length="52" mass="6611">MQSDHLYNFYHMYKVYINICRFQHERCKYNLNIFLFGYAEIKIKFYMPPLHK</sequence>
<proteinExistence type="predicted"/>
<dbReference type="EMBL" id="GBRH01279551">
    <property type="protein sequence ID" value="JAD18344.1"/>
    <property type="molecule type" value="Transcribed_RNA"/>
</dbReference>
<dbReference type="AlphaFoldDB" id="A0A0A8XWG1"/>